<dbReference type="GeneID" id="118880542"/>
<evidence type="ECO:0000256" key="1">
    <source>
        <dbReference type="SAM" id="MobiDB-lite"/>
    </source>
</evidence>
<name>A0A8B8V619_BALMU</name>
<reference evidence="3" key="1">
    <citation type="submission" date="2025-08" db="UniProtKB">
        <authorList>
            <consortium name="RefSeq"/>
        </authorList>
    </citation>
    <scope>IDENTIFICATION</scope>
    <source>
        <tissue evidence="3">Epidermis and Blubber</tissue>
    </source>
</reference>
<evidence type="ECO:0000313" key="2">
    <source>
        <dbReference type="Proteomes" id="UP000694857"/>
    </source>
</evidence>
<feature type="compositionally biased region" description="Polar residues" evidence="1">
    <location>
        <begin position="308"/>
        <end position="317"/>
    </location>
</feature>
<gene>
    <name evidence="3" type="primary">LOC118880542</name>
</gene>
<accession>A0A8B8V619</accession>
<dbReference type="KEGG" id="bmus:118880542"/>
<protein>
    <submittedName>
        <fullName evidence="3">Uncharacterized protein LOC118880542 isoform X1</fullName>
    </submittedName>
</protein>
<feature type="region of interest" description="Disordered" evidence="1">
    <location>
        <begin position="187"/>
        <end position="221"/>
    </location>
</feature>
<dbReference type="OrthoDB" id="10593920at2759"/>
<dbReference type="AlphaFoldDB" id="A0A8B8V619"/>
<proteinExistence type="predicted"/>
<dbReference type="RefSeq" id="XP_036680077.1">
    <property type="nucleotide sequence ID" value="XM_036824182.1"/>
</dbReference>
<evidence type="ECO:0000313" key="3">
    <source>
        <dbReference type="RefSeq" id="XP_036680077.1"/>
    </source>
</evidence>
<feature type="region of interest" description="Disordered" evidence="1">
    <location>
        <begin position="289"/>
        <end position="342"/>
    </location>
</feature>
<keyword evidence="2" id="KW-1185">Reference proteome</keyword>
<organism evidence="2 3">
    <name type="scientific">Balaenoptera musculus</name>
    <name type="common">Blue whale</name>
    <dbReference type="NCBI Taxonomy" id="9771"/>
    <lineage>
        <taxon>Eukaryota</taxon>
        <taxon>Metazoa</taxon>
        <taxon>Chordata</taxon>
        <taxon>Craniata</taxon>
        <taxon>Vertebrata</taxon>
        <taxon>Euteleostomi</taxon>
        <taxon>Mammalia</taxon>
        <taxon>Eutheria</taxon>
        <taxon>Laurasiatheria</taxon>
        <taxon>Artiodactyla</taxon>
        <taxon>Whippomorpha</taxon>
        <taxon>Cetacea</taxon>
        <taxon>Mysticeti</taxon>
        <taxon>Balaenopteridae</taxon>
        <taxon>Balaenoptera</taxon>
    </lineage>
</organism>
<dbReference type="Proteomes" id="UP000694857">
    <property type="component" value="Chromosome 15"/>
</dbReference>
<sequence>MFYSVDKTEDLSPGHSISHNSGTDLKSLLTAGTQVAKTWTKRTSWVSQSWNGERTESQHAALINVCPIGSHSSWSPTATVNICGATAEECLMRARRGPAVGHRLGQMVHHYPFLFITSSACRDWPASSRLLGGAAGPAILEGRNGPSFRSTCLPASFEPQTFPARAVPGVLGRAWSRSAAATCLRGLGEGPAQDRNRGPLGTPAGGSGGQRGSRTPRSQLRAEAARKPLLSPLPAGLQPAGHNLPQKERVLHLCPAGLVRALGPADPWCRGSLCSGCWSGWSSTAICRHSRPQPDPSRGLPEPLGSHSLGSQPSIASDLQGCRVNPPIPGLSPNCKMGARPP</sequence>